<dbReference type="EMBL" id="JACHXO010000003">
    <property type="protein sequence ID" value="MBB3194813.1"/>
    <property type="molecule type" value="Genomic_DNA"/>
</dbReference>
<dbReference type="InterPro" id="IPR011006">
    <property type="entry name" value="CheY-like_superfamily"/>
</dbReference>
<dbReference type="PANTHER" id="PTHR44591:SF3">
    <property type="entry name" value="RESPONSE REGULATORY DOMAIN-CONTAINING PROTEIN"/>
    <property type="match status" value="1"/>
</dbReference>
<evidence type="ECO:0000256" key="1">
    <source>
        <dbReference type="ARBA" id="ARBA00022553"/>
    </source>
</evidence>
<dbReference type="PROSITE" id="PS50110">
    <property type="entry name" value="RESPONSE_REGULATORY"/>
    <property type="match status" value="1"/>
</dbReference>
<gene>
    <name evidence="6" type="ORF">FHS28_002209</name>
</gene>
<dbReference type="Proteomes" id="UP000574369">
    <property type="component" value="Unassembled WGS sequence"/>
</dbReference>
<comment type="caution">
    <text evidence="6">The sequence shown here is derived from an EMBL/GenBank/DDBJ whole genome shotgun (WGS) entry which is preliminary data.</text>
</comment>
<dbReference type="RefSeq" id="WP_088452708.1">
    <property type="nucleotide sequence ID" value="NZ_JACHXO010000003.1"/>
</dbReference>
<keyword evidence="4" id="KW-0812">Transmembrane</keyword>
<feature type="region of interest" description="Disordered" evidence="3">
    <location>
        <begin position="40"/>
        <end position="74"/>
    </location>
</feature>
<feature type="transmembrane region" description="Helical" evidence="4">
    <location>
        <begin position="12"/>
        <end position="31"/>
    </location>
</feature>
<evidence type="ECO:0000313" key="7">
    <source>
        <dbReference type="Proteomes" id="UP000574369"/>
    </source>
</evidence>
<feature type="domain" description="Response regulatory" evidence="5">
    <location>
        <begin position="82"/>
        <end position="197"/>
    </location>
</feature>
<proteinExistence type="predicted"/>
<organism evidence="6 7">
    <name type="scientific">Roseateles terrae</name>
    <dbReference type="NCBI Taxonomy" id="431060"/>
    <lineage>
        <taxon>Bacteria</taxon>
        <taxon>Pseudomonadati</taxon>
        <taxon>Pseudomonadota</taxon>
        <taxon>Betaproteobacteria</taxon>
        <taxon>Burkholderiales</taxon>
        <taxon>Sphaerotilaceae</taxon>
        <taxon>Roseateles</taxon>
    </lineage>
</organism>
<protein>
    <submittedName>
        <fullName evidence="6">CheY-like chemotaxis protein</fullName>
    </submittedName>
</protein>
<name>A0ABR6GRS3_9BURK</name>
<dbReference type="InterPro" id="IPR050595">
    <property type="entry name" value="Bact_response_regulator"/>
</dbReference>
<dbReference type="SUPFAM" id="SSF52172">
    <property type="entry name" value="CheY-like"/>
    <property type="match status" value="1"/>
</dbReference>
<keyword evidence="7" id="KW-1185">Reference proteome</keyword>
<evidence type="ECO:0000256" key="2">
    <source>
        <dbReference type="PROSITE-ProRule" id="PRU00169"/>
    </source>
</evidence>
<keyword evidence="4" id="KW-1133">Transmembrane helix</keyword>
<evidence type="ECO:0000256" key="4">
    <source>
        <dbReference type="SAM" id="Phobius"/>
    </source>
</evidence>
<dbReference type="Gene3D" id="3.40.50.2300">
    <property type="match status" value="1"/>
</dbReference>
<evidence type="ECO:0000256" key="3">
    <source>
        <dbReference type="SAM" id="MobiDB-lite"/>
    </source>
</evidence>
<feature type="compositionally biased region" description="Low complexity" evidence="3">
    <location>
        <begin position="55"/>
        <end position="74"/>
    </location>
</feature>
<evidence type="ECO:0000313" key="6">
    <source>
        <dbReference type="EMBL" id="MBB3194813.1"/>
    </source>
</evidence>
<accession>A0ABR6GRS3</accession>
<dbReference type="CDD" id="cd00156">
    <property type="entry name" value="REC"/>
    <property type="match status" value="1"/>
</dbReference>
<reference evidence="6 7" key="1">
    <citation type="submission" date="2020-08" db="EMBL/GenBank/DDBJ databases">
        <title>Genomic Encyclopedia of Type Strains, Phase III (KMG-III): the genomes of soil and plant-associated and newly described type strains.</title>
        <authorList>
            <person name="Whitman W."/>
        </authorList>
    </citation>
    <scope>NUCLEOTIDE SEQUENCE [LARGE SCALE GENOMIC DNA]</scope>
    <source>
        <strain evidence="6 7">CECT 7247</strain>
    </source>
</reference>
<dbReference type="SMART" id="SM00448">
    <property type="entry name" value="REC"/>
    <property type="match status" value="1"/>
</dbReference>
<feature type="modified residue" description="4-aspartylphosphate" evidence="2">
    <location>
        <position position="131"/>
    </location>
</feature>
<keyword evidence="1 2" id="KW-0597">Phosphoprotein</keyword>
<dbReference type="InterPro" id="IPR001789">
    <property type="entry name" value="Sig_transdc_resp-reg_receiver"/>
</dbReference>
<evidence type="ECO:0000259" key="5">
    <source>
        <dbReference type="PROSITE" id="PS50110"/>
    </source>
</evidence>
<dbReference type="PANTHER" id="PTHR44591">
    <property type="entry name" value="STRESS RESPONSE REGULATOR PROTEIN 1"/>
    <property type="match status" value="1"/>
</dbReference>
<sequence>MPFELPEYLQPFLLPLLIAVPLAVLIWIITVRRGDHRDLGVPPPPARPHPDGFHSPVASPRGAAPARPAAVPVSTDPSERLPLLLVDDSAVVRAKLLKLFSDAGYEAQTAKDGTEALELMSKTRFGVLLTDLEMPNMDGFELIKSVQGSLETEDLPIIAITGHEELHARLHQIQGLYGMFHKPWNDRELLKRVDTLSTMRRVQA</sequence>
<keyword evidence="4" id="KW-0472">Membrane</keyword>
<dbReference type="Pfam" id="PF00072">
    <property type="entry name" value="Response_reg"/>
    <property type="match status" value="1"/>
</dbReference>